<evidence type="ECO:0000313" key="2">
    <source>
        <dbReference type="Proteomes" id="UP001387364"/>
    </source>
</evidence>
<protein>
    <submittedName>
        <fullName evidence="1">Uncharacterized protein</fullName>
    </submittedName>
</protein>
<dbReference type="Proteomes" id="UP001387364">
    <property type="component" value="Chromosome"/>
</dbReference>
<accession>A0ABZ2NB48</accession>
<name>A0ABZ2NB48_9BACI</name>
<dbReference type="RefSeq" id="WP_338754257.1">
    <property type="nucleotide sequence ID" value="NZ_CP147404.1"/>
</dbReference>
<proteinExistence type="predicted"/>
<evidence type="ECO:0000313" key="1">
    <source>
        <dbReference type="EMBL" id="WXB94516.1"/>
    </source>
</evidence>
<sequence>MRKAKRKPGYYLLFRKEEGQSVWLYERLQRHELNSRLRNGWKIAR</sequence>
<dbReference type="EMBL" id="CP147404">
    <property type="protein sequence ID" value="WXB94516.1"/>
    <property type="molecule type" value="Genomic_DNA"/>
</dbReference>
<organism evidence="1 2">
    <name type="scientific">Bacillus kandeliae</name>
    <dbReference type="NCBI Taxonomy" id="3129297"/>
    <lineage>
        <taxon>Bacteria</taxon>
        <taxon>Bacillati</taxon>
        <taxon>Bacillota</taxon>
        <taxon>Bacilli</taxon>
        <taxon>Bacillales</taxon>
        <taxon>Bacillaceae</taxon>
        <taxon>Bacillus</taxon>
    </lineage>
</organism>
<reference evidence="1 2" key="1">
    <citation type="submission" date="2024-02" db="EMBL/GenBank/DDBJ databases">
        <title>Seven novel Bacillus-like species.</title>
        <authorList>
            <person name="Liu G."/>
        </authorList>
    </citation>
    <scope>NUCLEOTIDE SEQUENCE [LARGE SCALE GENOMIC DNA]</scope>
    <source>
        <strain evidence="1 2">FJAT-52991</strain>
    </source>
</reference>
<keyword evidence="2" id="KW-1185">Reference proteome</keyword>
<gene>
    <name evidence="1" type="ORF">WDJ61_07775</name>
</gene>